<keyword evidence="1" id="KW-0472">Membrane</keyword>
<evidence type="ECO:0000313" key="2">
    <source>
        <dbReference type="EMBL" id="GAH94898.1"/>
    </source>
</evidence>
<dbReference type="SUPFAM" id="SSF54523">
    <property type="entry name" value="Pili subunits"/>
    <property type="match status" value="1"/>
</dbReference>
<dbReference type="AlphaFoldDB" id="X1LL94"/>
<dbReference type="InterPro" id="IPR012902">
    <property type="entry name" value="N_methyl_site"/>
</dbReference>
<sequence>MQAIVIIINKIQGEKMKQFGFTLIELLIAIAILGILAAVIVPMVLD</sequence>
<accession>X1LL94</accession>
<evidence type="ECO:0000256" key="1">
    <source>
        <dbReference type="SAM" id="Phobius"/>
    </source>
</evidence>
<comment type="caution">
    <text evidence="2">The sequence shown here is derived from an EMBL/GenBank/DDBJ whole genome shotgun (WGS) entry which is preliminary data.</text>
</comment>
<evidence type="ECO:0008006" key="3">
    <source>
        <dbReference type="Google" id="ProtNLM"/>
    </source>
</evidence>
<feature type="transmembrane region" description="Helical" evidence="1">
    <location>
        <begin position="21"/>
        <end position="45"/>
    </location>
</feature>
<dbReference type="Gene3D" id="3.30.700.10">
    <property type="entry name" value="Glycoprotein, Type 4 Pilin"/>
    <property type="match status" value="1"/>
</dbReference>
<dbReference type="Pfam" id="PF07963">
    <property type="entry name" value="N_methyl"/>
    <property type="match status" value="1"/>
</dbReference>
<dbReference type="InterPro" id="IPR045584">
    <property type="entry name" value="Pilin-like"/>
</dbReference>
<keyword evidence="1" id="KW-0812">Transmembrane</keyword>
<gene>
    <name evidence="2" type="ORF">S06H3_06790</name>
</gene>
<proteinExistence type="predicted"/>
<dbReference type="EMBL" id="BARV01002681">
    <property type="protein sequence ID" value="GAH94898.1"/>
    <property type="molecule type" value="Genomic_DNA"/>
</dbReference>
<dbReference type="NCBIfam" id="TIGR02532">
    <property type="entry name" value="IV_pilin_GFxxxE"/>
    <property type="match status" value="1"/>
</dbReference>
<keyword evidence="1" id="KW-1133">Transmembrane helix</keyword>
<protein>
    <recommendedName>
        <fullName evidence="3">Type II secretion system protein GspG C-terminal domain-containing protein</fullName>
    </recommendedName>
</protein>
<name>X1LL94_9ZZZZ</name>
<reference evidence="2" key="1">
    <citation type="journal article" date="2014" name="Front. Microbiol.">
        <title>High frequency of phylogenetically diverse reductive dehalogenase-homologous genes in deep subseafloor sedimentary metagenomes.</title>
        <authorList>
            <person name="Kawai M."/>
            <person name="Futagami T."/>
            <person name="Toyoda A."/>
            <person name="Takaki Y."/>
            <person name="Nishi S."/>
            <person name="Hori S."/>
            <person name="Arai W."/>
            <person name="Tsubouchi T."/>
            <person name="Morono Y."/>
            <person name="Uchiyama I."/>
            <person name="Ito T."/>
            <person name="Fujiyama A."/>
            <person name="Inagaki F."/>
            <person name="Takami H."/>
        </authorList>
    </citation>
    <scope>NUCLEOTIDE SEQUENCE</scope>
    <source>
        <strain evidence="2">Expedition CK06-06</strain>
    </source>
</reference>
<organism evidence="2">
    <name type="scientific">marine sediment metagenome</name>
    <dbReference type="NCBI Taxonomy" id="412755"/>
    <lineage>
        <taxon>unclassified sequences</taxon>
        <taxon>metagenomes</taxon>
        <taxon>ecological metagenomes</taxon>
    </lineage>
</organism>